<feature type="signal peptide" evidence="6">
    <location>
        <begin position="1"/>
        <end position="18"/>
    </location>
</feature>
<dbReference type="SMART" id="SM00409">
    <property type="entry name" value="IG"/>
    <property type="match status" value="1"/>
</dbReference>
<dbReference type="GO" id="GO:0005886">
    <property type="term" value="C:plasma membrane"/>
    <property type="evidence" value="ECO:0007669"/>
    <property type="project" value="TreeGrafter"/>
</dbReference>
<comment type="caution">
    <text evidence="8">The sequence shown here is derived from an EMBL/GenBank/DDBJ whole genome shotgun (WGS) entry which is preliminary data.</text>
</comment>
<protein>
    <recommendedName>
        <fullName evidence="7">Ig-like domain-containing protein</fullName>
    </recommendedName>
</protein>
<dbReference type="InterPro" id="IPR003599">
    <property type="entry name" value="Ig_sub"/>
</dbReference>
<proteinExistence type="predicted"/>
<gene>
    <name evidence="8" type="ORF">KOW79_021001</name>
</gene>
<evidence type="ECO:0000256" key="6">
    <source>
        <dbReference type="SAM" id="SignalP"/>
    </source>
</evidence>
<dbReference type="PROSITE" id="PS50835">
    <property type="entry name" value="IG_LIKE"/>
    <property type="match status" value="1"/>
</dbReference>
<reference evidence="8 9" key="1">
    <citation type="submission" date="2021-06" db="EMBL/GenBank/DDBJ databases">
        <title>Chromosome-level genome assembly of the red-tail catfish (Hemibagrus wyckioides).</title>
        <authorList>
            <person name="Shao F."/>
        </authorList>
    </citation>
    <scope>NUCLEOTIDE SEQUENCE [LARGE SCALE GENOMIC DNA]</scope>
    <source>
        <strain evidence="8">EC202008001</strain>
        <tissue evidence="8">Blood</tissue>
    </source>
</reference>
<feature type="domain" description="Ig-like" evidence="7">
    <location>
        <begin position="27"/>
        <end position="112"/>
    </location>
</feature>
<accession>A0A9D3N5R4</accession>
<dbReference type="GO" id="GO:0004888">
    <property type="term" value="F:transmembrane signaling receptor activity"/>
    <property type="evidence" value="ECO:0007669"/>
    <property type="project" value="TreeGrafter"/>
</dbReference>
<keyword evidence="2 5" id="KW-0812">Transmembrane</keyword>
<keyword evidence="9" id="KW-1185">Reference proteome</keyword>
<feature type="region of interest" description="Disordered" evidence="4">
    <location>
        <begin position="164"/>
        <end position="183"/>
    </location>
</feature>
<dbReference type="AlphaFoldDB" id="A0A9D3N5R4"/>
<dbReference type="EMBL" id="JAHKSW010000026">
    <property type="protein sequence ID" value="KAG7316135.1"/>
    <property type="molecule type" value="Genomic_DNA"/>
</dbReference>
<feature type="chain" id="PRO_5039028702" description="Ig-like domain-containing protein" evidence="6">
    <location>
        <begin position="19"/>
        <end position="241"/>
    </location>
</feature>
<keyword evidence="3 5" id="KW-0472">Membrane</keyword>
<dbReference type="PANTHER" id="PTHR11860:SF118">
    <property type="entry name" value="CMRF35-LIKE MOLECULE 3-RELATED"/>
    <property type="match status" value="1"/>
</dbReference>
<dbReference type="InterPro" id="IPR007110">
    <property type="entry name" value="Ig-like_dom"/>
</dbReference>
<dbReference type="Pfam" id="PF07686">
    <property type="entry name" value="V-set"/>
    <property type="match status" value="1"/>
</dbReference>
<dbReference type="InterPro" id="IPR036179">
    <property type="entry name" value="Ig-like_dom_sf"/>
</dbReference>
<keyword evidence="5" id="KW-1133">Transmembrane helix</keyword>
<dbReference type="Proteomes" id="UP000824219">
    <property type="component" value="Linkage Group LG26"/>
</dbReference>
<dbReference type="InterPro" id="IPR013783">
    <property type="entry name" value="Ig-like_fold"/>
</dbReference>
<comment type="subcellular location">
    <subcellularLocation>
        <location evidence="1">Membrane</location>
    </subcellularLocation>
</comment>
<feature type="transmembrane region" description="Helical" evidence="5">
    <location>
        <begin position="127"/>
        <end position="149"/>
    </location>
</feature>
<evidence type="ECO:0000256" key="1">
    <source>
        <dbReference type="ARBA" id="ARBA00004370"/>
    </source>
</evidence>
<evidence type="ECO:0000256" key="4">
    <source>
        <dbReference type="SAM" id="MobiDB-lite"/>
    </source>
</evidence>
<evidence type="ECO:0000313" key="9">
    <source>
        <dbReference type="Proteomes" id="UP000824219"/>
    </source>
</evidence>
<name>A0A9D3N5R4_9TELE</name>
<dbReference type="InterPro" id="IPR013106">
    <property type="entry name" value="Ig_V-set"/>
</dbReference>
<dbReference type="OrthoDB" id="8920197at2759"/>
<dbReference type="PANTHER" id="PTHR11860">
    <property type="entry name" value="POLYMERIC-IMMUNOGLOBULIN RECEPTOR"/>
    <property type="match status" value="1"/>
</dbReference>
<keyword evidence="6" id="KW-0732">Signal</keyword>
<evidence type="ECO:0000256" key="2">
    <source>
        <dbReference type="ARBA" id="ARBA00022692"/>
    </source>
</evidence>
<dbReference type="InterPro" id="IPR050671">
    <property type="entry name" value="CD300_family_receptors"/>
</dbReference>
<evidence type="ECO:0000256" key="3">
    <source>
        <dbReference type="ARBA" id="ARBA00023136"/>
    </source>
</evidence>
<sequence length="241" mass="27080">MKILLIFTFFLIIAGTDAVTTVTGYRGRSVQIKCPYESGKEQNKKYLCRGECPYLWTKDIPVQSGSPPKETRFSLYDNTTARVFIITITDLRTEDGGTYWCTIQQKLAQDIYTEILLLVKTGFPTTLVISAVSVVLVLLIVAFIFIVMIQRKKKTQGFDTTVTQASKETNGKHENDQNLLPAQAREKNGLPETVYMSLDPTTSQPDSVYQSLSITNNQSESIYQSLSFTNSHSESVYQSLL</sequence>
<dbReference type="Gene3D" id="2.60.40.10">
    <property type="entry name" value="Immunoglobulins"/>
    <property type="match status" value="1"/>
</dbReference>
<dbReference type="CDD" id="cd05716">
    <property type="entry name" value="IgV_pIgR_like"/>
    <property type="match status" value="1"/>
</dbReference>
<evidence type="ECO:0000313" key="8">
    <source>
        <dbReference type="EMBL" id="KAG7316135.1"/>
    </source>
</evidence>
<dbReference type="SUPFAM" id="SSF48726">
    <property type="entry name" value="Immunoglobulin"/>
    <property type="match status" value="1"/>
</dbReference>
<evidence type="ECO:0000256" key="5">
    <source>
        <dbReference type="SAM" id="Phobius"/>
    </source>
</evidence>
<organism evidence="8 9">
    <name type="scientific">Hemibagrus wyckioides</name>
    <dbReference type="NCBI Taxonomy" id="337641"/>
    <lineage>
        <taxon>Eukaryota</taxon>
        <taxon>Metazoa</taxon>
        <taxon>Chordata</taxon>
        <taxon>Craniata</taxon>
        <taxon>Vertebrata</taxon>
        <taxon>Euteleostomi</taxon>
        <taxon>Actinopterygii</taxon>
        <taxon>Neopterygii</taxon>
        <taxon>Teleostei</taxon>
        <taxon>Ostariophysi</taxon>
        <taxon>Siluriformes</taxon>
        <taxon>Bagridae</taxon>
        <taxon>Hemibagrus</taxon>
    </lineage>
</organism>
<evidence type="ECO:0000259" key="7">
    <source>
        <dbReference type="PROSITE" id="PS50835"/>
    </source>
</evidence>